<feature type="region of interest" description="Disordered" evidence="9">
    <location>
        <begin position="461"/>
        <end position="482"/>
    </location>
</feature>
<protein>
    <recommendedName>
        <fullName evidence="10">Spondin domain-containing protein</fullName>
    </recommendedName>
</protein>
<evidence type="ECO:0000256" key="8">
    <source>
        <dbReference type="ARBA" id="ARBA00023180"/>
    </source>
</evidence>
<keyword evidence="5" id="KW-0732">Signal</keyword>
<keyword evidence="4" id="KW-0479">Metal-binding</keyword>
<evidence type="ECO:0000259" key="10">
    <source>
        <dbReference type="PROSITE" id="PS51020"/>
    </source>
</evidence>
<dbReference type="PANTHER" id="PTHR11311">
    <property type="entry name" value="SPONDIN"/>
    <property type="match status" value="1"/>
</dbReference>
<dbReference type="AlphaFoldDB" id="A0AAU9G6R9"/>
<dbReference type="NCBIfam" id="NF038123">
    <property type="entry name" value="NF038123_dom"/>
    <property type="match status" value="1"/>
</dbReference>
<evidence type="ECO:0000256" key="2">
    <source>
        <dbReference type="ARBA" id="ARBA00022525"/>
    </source>
</evidence>
<feature type="compositionally biased region" description="Polar residues" evidence="9">
    <location>
        <begin position="516"/>
        <end position="525"/>
    </location>
</feature>
<reference evidence="11 12" key="1">
    <citation type="submission" date="2024-02" db="EMBL/GenBank/DDBJ databases">
        <title>A chromosome-level genome assembly of Drosophila madeirensis, a fruit fly species endemic to Madeira island.</title>
        <authorList>
            <person name="Tomihara K."/>
            <person name="Llopart A."/>
            <person name="Yamamoto D."/>
        </authorList>
    </citation>
    <scope>NUCLEOTIDE SEQUENCE [LARGE SCALE GENOMIC DNA]</scope>
    <source>
        <strain evidence="11 12">RF1</strain>
    </source>
</reference>
<evidence type="ECO:0000256" key="5">
    <source>
        <dbReference type="ARBA" id="ARBA00022729"/>
    </source>
</evidence>
<dbReference type="InterPro" id="IPR000884">
    <property type="entry name" value="TSP1_rpt"/>
</dbReference>
<dbReference type="Gene3D" id="2.60.40.2130">
    <property type="entry name" value="F-spondin domain"/>
    <property type="match status" value="1"/>
</dbReference>
<keyword evidence="3" id="KW-0272">Extracellular matrix</keyword>
<dbReference type="PROSITE" id="PS51020">
    <property type="entry name" value="SPONDIN"/>
    <property type="match status" value="1"/>
</dbReference>
<sequence>MRAQPSTKSAAQWPPLLGLLGLIGIVGILEPTVAAAASSAYGASFISNPSIYAYSVANQQDKDNDIKFASTATAAAGAQSPGDSNLNRNYYYTNNNPESMGEGLPAAPPTQPAPQTGCTLDRLAVYKVVLHTYWTRELFPKHYPDWRPTAQWTKTLGRTHNSNYALYHIGQPATGAVKQFTETGRTDLLDSSVGEQQQQQMQLQSQTGKSQLGRSTATTAAAAATAPSAGASAATAFTASERSVFDEFSLPAIQLGAGRSEAKVFVDSNHSMVSLMTRIVPSPDWFIGVDSFELCVGGSWIDTVTVELDPLDAGTDNGFTFTAPNWPTAPQGVIYRITSRYPGHPAGSFYYPKSKRLPPIATFQFIKLKEYELSEVFNIAEDDRKYETVQTQTHLDAEHSHVEMNNELSASIERERQTEQQQEQQQQQQEPQQQQQQKLQQLQPFNDERQRIRSQLLAKMNPIYSGGNSNNSQQPPQLGSVVPKNDKHAILQSIASSYRRATDAATNNISTNLTASSATSPVSALQSQKQTQTQTQTQSQSQSQSPVGRGNLSRRRSQSQRRRDCRVSHWSEWTACSKSCGIGEMHRYRKVIKHGKRGGRPCPALQQSKWCGTERNCHEPQTYFNWSDSDT</sequence>
<dbReference type="SUPFAM" id="SSF82895">
    <property type="entry name" value="TSP-1 type 1 repeat"/>
    <property type="match status" value="1"/>
</dbReference>
<dbReference type="InterPro" id="IPR036383">
    <property type="entry name" value="TSP1_rpt_sf"/>
</dbReference>
<dbReference type="FunFam" id="2.20.100.10:FF:000026">
    <property type="entry name" value="Spondin 1"/>
    <property type="match status" value="1"/>
</dbReference>
<dbReference type="Gene3D" id="2.20.100.10">
    <property type="entry name" value="Thrombospondin type-1 (TSP1) repeat"/>
    <property type="match status" value="1"/>
</dbReference>
<accession>A0AAU9G6R9</accession>
<feature type="region of interest" description="Disordered" evidence="9">
    <location>
        <begin position="76"/>
        <end position="114"/>
    </location>
</feature>
<dbReference type="InterPro" id="IPR044004">
    <property type="entry name" value="TSP1_spondin_dom"/>
</dbReference>
<feature type="region of interest" description="Disordered" evidence="9">
    <location>
        <begin position="413"/>
        <end position="445"/>
    </location>
</feature>
<dbReference type="EMBL" id="AP029267">
    <property type="protein sequence ID" value="BFG03854.1"/>
    <property type="molecule type" value="Genomic_DNA"/>
</dbReference>
<dbReference type="PROSITE" id="PS50092">
    <property type="entry name" value="TSP1"/>
    <property type="match status" value="1"/>
</dbReference>
<keyword evidence="2" id="KW-0964">Secreted</keyword>
<feature type="region of interest" description="Disordered" evidence="9">
    <location>
        <begin position="516"/>
        <end position="564"/>
    </location>
</feature>
<keyword evidence="8" id="KW-0325">Glycoprotein</keyword>
<evidence type="ECO:0000256" key="6">
    <source>
        <dbReference type="ARBA" id="ARBA00022889"/>
    </source>
</evidence>
<evidence type="ECO:0000313" key="11">
    <source>
        <dbReference type="EMBL" id="BFG03854.1"/>
    </source>
</evidence>
<dbReference type="InterPro" id="IPR009465">
    <property type="entry name" value="Spondin_N"/>
</dbReference>
<feature type="compositionally biased region" description="Polar residues" evidence="9">
    <location>
        <begin position="466"/>
        <end position="477"/>
    </location>
</feature>
<comment type="subcellular location">
    <subcellularLocation>
        <location evidence="1">Secreted</location>
        <location evidence="1">Extracellular space</location>
        <location evidence="1">Extracellular matrix</location>
    </subcellularLocation>
</comment>
<dbReference type="GO" id="GO:0046872">
    <property type="term" value="F:metal ion binding"/>
    <property type="evidence" value="ECO:0007669"/>
    <property type="project" value="UniProtKB-KW"/>
</dbReference>
<dbReference type="InterPro" id="IPR038678">
    <property type="entry name" value="Spondin_N_sf"/>
</dbReference>
<evidence type="ECO:0000256" key="9">
    <source>
        <dbReference type="SAM" id="MobiDB-lite"/>
    </source>
</evidence>
<dbReference type="PANTHER" id="PTHR11311:SF15">
    <property type="entry name" value="SPONDIN-2"/>
    <property type="match status" value="1"/>
</dbReference>
<feature type="domain" description="Spondin" evidence="10">
    <location>
        <begin position="114"/>
        <end position="345"/>
    </location>
</feature>
<feature type="compositionally biased region" description="Low complexity" evidence="9">
    <location>
        <begin position="419"/>
        <end position="444"/>
    </location>
</feature>
<dbReference type="InterPro" id="IPR051418">
    <property type="entry name" value="Spondin/Thrombospondin_T1"/>
</dbReference>
<evidence type="ECO:0000256" key="3">
    <source>
        <dbReference type="ARBA" id="ARBA00022530"/>
    </source>
</evidence>
<feature type="compositionally biased region" description="Low complexity" evidence="9">
    <location>
        <begin position="85"/>
        <end position="96"/>
    </location>
</feature>
<keyword evidence="7" id="KW-1015">Disulfide bond</keyword>
<organism evidence="11 12">
    <name type="scientific">Drosophila madeirensis</name>
    <name type="common">Fruit fly</name>
    <dbReference type="NCBI Taxonomy" id="30013"/>
    <lineage>
        <taxon>Eukaryota</taxon>
        <taxon>Metazoa</taxon>
        <taxon>Ecdysozoa</taxon>
        <taxon>Arthropoda</taxon>
        <taxon>Hexapoda</taxon>
        <taxon>Insecta</taxon>
        <taxon>Pterygota</taxon>
        <taxon>Neoptera</taxon>
        <taxon>Endopterygota</taxon>
        <taxon>Diptera</taxon>
        <taxon>Brachycera</taxon>
        <taxon>Muscomorpha</taxon>
        <taxon>Ephydroidea</taxon>
        <taxon>Drosophilidae</taxon>
        <taxon>Drosophila</taxon>
        <taxon>Sophophora</taxon>
    </lineage>
</organism>
<evidence type="ECO:0000256" key="7">
    <source>
        <dbReference type="ARBA" id="ARBA00023157"/>
    </source>
</evidence>
<dbReference type="GO" id="GO:0030036">
    <property type="term" value="P:actin cytoskeleton organization"/>
    <property type="evidence" value="ECO:0007669"/>
    <property type="project" value="TreeGrafter"/>
</dbReference>
<proteinExistence type="predicted"/>
<evidence type="ECO:0000256" key="1">
    <source>
        <dbReference type="ARBA" id="ARBA00004498"/>
    </source>
</evidence>
<keyword evidence="6" id="KW-0130">Cell adhesion</keyword>
<feature type="compositionally biased region" description="Low complexity" evidence="9">
    <location>
        <begin position="526"/>
        <end position="545"/>
    </location>
</feature>
<gene>
    <name evidence="11" type="ORF">DMAD_02983</name>
</gene>
<dbReference type="SMART" id="SM00209">
    <property type="entry name" value="TSP1"/>
    <property type="match status" value="1"/>
</dbReference>
<keyword evidence="12" id="KW-1185">Reference proteome</keyword>
<dbReference type="GO" id="GO:0007155">
    <property type="term" value="P:cell adhesion"/>
    <property type="evidence" value="ECO:0007669"/>
    <property type="project" value="UniProtKB-KW"/>
</dbReference>
<dbReference type="Pfam" id="PF19028">
    <property type="entry name" value="TSP1_spondin"/>
    <property type="match status" value="1"/>
</dbReference>
<evidence type="ECO:0000256" key="4">
    <source>
        <dbReference type="ARBA" id="ARBA00022723"/>
    </source>
</evidence>
<evidence type="ECO:0000313" key="12">
    <source>
        <dbReference type="Proteomes" id="UP001500889"/>
    </source>
</evidence>
<name>A0AAU9G6R9_DROMD</name>
<dbReference type="Pfam" id="PF06468">
    <property type="entry name" value="Spond_N"/>
    <property type="match status" value="1"/>
</dbReference>
<dbReference type="GO" id="GO:0005886">
    <property type="term" value="C:plasma membrane"/>
    <property type="evidence" value="ECO:0007669"/>
    <property type="project" value="TreeGrafter"/>
</dbReference>
<dbReference type="Proteomes" id="UP001500889">
    <property type="component" value="Chromosome E"/>
</dbReference>